<dbReference type="EMBL" id="FNFO01000002">
    <property type="protein sequence ID" value="SDK36846.1"/>
    <property type="molecule type" value="Genomic_DNA"/>
</dbReference>
<evidence type="ECO:0000313" key="2">
    <source>
        <dbReference type="EMBL" id="SDK36846.1"/>
    </source>
</evidence>
<dbReference type="PANTHER" id="PTHR43777:SF1">
    <property type="entry name" value="MOLYBDENUM COFACTOR CYTIDYLYLTRANSFERASE"/>
    <property type="match status" value="1"/>
</dbReference>
<accession>A0A1G9BBA5</accession>
<gene>
    <name evidence="2" type="ORF">SAMN05421823_102570</name>
</gene>
<dbReference type="Gene3D" id="3.90.550.10">
    <property type="entry name" value="Spore Coat Polysaccharide Biosynthesis Protein SpsA, Chain A"/>
    <property type="match status" value="1"/>
</dbReference>
<dbReference type="GO" id="GO:0016779">
    <property type="term" value="F:nucleotidyltransferase activity"/>
    <property type="evidence" value="ECO:0007669"/>
    <property type="project" value="UniProtKB-KW"/>
</dbReference>
<proteinExistence type="predicted"/>
<keyword evidence="3" id="KW-1185">Reference proteome</keyword>
<dbReference type="AlphaFoldDB" id="A0A1G9BBA5"/>
<dbReference type="InterPro" id="IPR029044">
    <property type="entry name" value="Nucleotide-diphossugar_trans"/>
</dbReference>
<dbReference type="InterPro" id="IPR025877">
    <property type="entry name" value="MobA-like_NTP_Trfase"/>
</dbReference>
<name>A0A1G9BBA5_9BACT</name>
<dbReference type="CDD" id="cd04182">
    <property type="entry name" value="GT_2_like_f"/>
    <property type="match status" value="1"/>
</dbReference>
<feature type="domain" description="MobA-like NTP transferase" evidence="1">
    <location>
        <begin position="10"/>
        <end position="177"/>
    </location>
</feature>
<dbReference type="Pfam" id="PF12804">
    <property type="entry name" value="NTP_transf_3"/>
    <property type="match status" value="1"/>
</dbReference>
<dbReference type="SUPFAM" id="SSF53448">
    <property type="entry name" value="Nucleotide-diphospho-sugar transferases"/>
    <property type="match status" value="1"/>
</dbReference>
<keyword evidence="2" id="KW-0548">Nucleotidyltransferase</keyword>
<reference evidence="2 3" key="1">
    <citation type="submission" date="2016-10" db="EMBL/GenBank/DDBJ databases">
        <authorList>
            <person name="de Groot N.N."/>
        </authorList>
    </citation>
    <scope>NUCLEOTIDE SEQUENCE [LARGE SCALE GENOMIC DNA]</scope>
    <source>
        <strain evidence="2 3">DSM 25186</strain>
    </source>
</reference>
<dbReference type="PANTHER" id="PTHR43777">
    <property type="entry name" value="MOLYBDENUM COFACTOR CYTIDYLYLTRANSFERASE"/>
    <property type="match status" value="1"/>
</dbReference>
<evidence type="ECO:0000259" key="1">
    <source>
        <dbReference type="Pfam" id="PF12804"/>
    </source>
</evidence>
<keyword evidence="2" id="KW-0808">Transferase</keyword>
<protein>
    <submittedName>
        <fullName evidence="2">Molybdenum cofactor cytidylyltransferase</fullName>
    </submittedName>
</protein>
<dbReference type="STRING" id="1075417.SAMN05421823_102570"/>
<dbReference type="Proteomes" id="UP000198510">
    <property type="component" value="Unassembled WGS sequence"/>
</dbReference>
<organism evidence="2 3">
    <name type="scientific">Catalinimonas alkaloidigena</name>
    <dbReference type="NCBI Taxonomy" id="1075417"/>
    <lineage>
        <taxon>Bacteria</taxon>
        <taxon>Pseudomonadati</taxon>
        <taxon>Bacteroidota</taxon>
        <taxon>Cytophagia</taxon>
        <taxon>Cytophagales</taxon>
        <taxon>Catalimonadaceae</taxon>
        <taxon>Catalinimonas</taxon>
    </lineage>
</organism>
<dbReference type="OrthoDB" id="9779263at2"/>
<evidence type="ECO:0000313" key="3">
    <source>
        <dbReference type="Proteomes" id="UP000198510"/>
    </source>
</evidence>
<dbReference type="RefSeq" id="WP_089680336.1">
    <property type="nucleotide sequence ID" value="NZ_FNFO01000002.1"/>
</dbReference>
<sequence length="210" mass="22763">MPKRKSTVGGIILAAGNSSRMGEPKQLLPFGELNFLQHAVSIGTEAGLEPLVVVLGANASKMRRELLKYPVQMVINRDWQTGMGSSIQVGIKALRQLAPTLKAAAIMLCDQPLIDAAYIKQLVAAYKKSPKEIVASRYSGEPNGRTIGAPALFSCELFDELEQLSGDEGARHIIRNHLTDVELLDCPHGLLDVDTPEAYSQLMQQTQAAV</sequence>